<gene>
    <name evidence="1" type="ORF">MSSIH_1643</name>
</gene>
<reference evidence="1 2" key="1">
    <citation type="submission" date="2014-07" db="EMBL/GenBank/DDBJ databases">
        <title>Methanogenic archaea and the global carbon cycle.</title>
        <authorList>
            <person name="Henriksen J.R."/>
            <person name="Luke J."/>
            <person name="Reinhart S."/>
            <person name="Benedict M.N."/>
            <person name="Youngblut N.D."/>
            <person name="Metcalf M.E."/>
            <person name="Whitaker R.J."/>
            <person name="Metcalf W.W."/>
        </authorList>
    </citation>
    <scope>NUCLEOTIDE SEQUENCE [LARGE SCALE GENOMIC DNA]</scope>
    <source>
        <strain evidence="1 2">HI350</strain>
    </source>
</reference>
<dbReference type="GeneID" id="41605676"/>
<dbReference type="RefSeq" id="WP_148705242.1">
    <property type="nucleotide sequence ID" value="NZ_CP009507.1"/>
</dbReference>
<dbReference type="AlphaFoldDB" id="A0A0E3PD08"/>
<protein>
    <submittedName>
        <fullName evidence="1">Uncharacterized protein</fullName>
    </submittedName>
</protein>
<dbReference type="HOGENOM" id="CLU_2820963_0_0_2"/>
<proteinExistence type="predicted"/>
<organism evidence="1 2">
    <name type="scientific">Methanosarcina siciliae HI350</name>
    <dbReference type="NCBI Taxonomy" id="1434119"/>
    <lineage>
        <taxon>Archaea</taxon>
        <taxon>Methanobacteriati</taxon>
        <taxon>Methanobacteriota</taxon>
        <taxon>Stenosarchaea group</taxon>
        <taxon>Methanomicrobia</taxon>
        <taxon>Methanosarcinales</taxon>
        <taxon>Methanosarcinaceae</taxon>
        <taxon>Methanosarcina</taxon>
    </lineage>
</organism>
<evidence type="ECO:0000313" key="1">
    <source>
        <dbReference type="EMBL" id="AKB32333.1"/>
    </source>
</evidence>
<accession>A0A0E3PD08</accession>
<dbReference type="KEGG" id="msz:MSSIH_1643"/>
<dbReference type="Proteomes" id="UP000033092">
    <property type="component" value="Chromosome"/>
</dbReference>
<evidence type="ECO:0000313" key="2">
    <source>
        <dbReference type="Proteomes" id="UP000033092"/>
    </source>
</evidence>
<name>A0A0E3PD08_9EURY</name>
<dbReference type="EMBL" id="CP009507">
    <property type="protein sequence ID" value="AKB32333.1"/>
    <property type="molecule type" value="Genomic_DNA"/>
</dbReference>
<dbReference type="PATRIC" id="fig|1434119.4.peg.2093"/>
<sequence>MFFEWCDYCEENYESIASVIAELEAPLLWHNFSDETDEGELYEPMGKLSHYNADIYIQALKNNIEI</sequence>